<organism evidence="4 5">
    <name type="scientific">Psychrobacter communis</name>
    <dbReference type="NCBI Taxonomy" id="2762238"/>
    <lineage>
        <taxon>Bacteria</taxon>
        <taxon>Pseudomonadati</taxon>
        <taxon>Pseudomonadota</taxon>
        <taxon>Gammaproteobacteria</taxon>
        <taxon>Moraxellales</taxon>
        <taxon>Moraxellaceae</taxon>
        <taxon>Psychrobacter</taxon>
    </lineage>
</organism>
<sequence length="347" mass="37321">MLNNPFYLRLIALTGTLIISVNMAAVAAQPTDSIQTFSIKEQSTITLPTTATKATSNEILLTPASLAKVPASKATLTTTTFTASRSNCIADSVITAAELSATRDNGPLTVASKAIPRQLANGFGGGTIHYPTNAGDCGLLGGIAVIPGYVSYEASIKWWGPRLASWGFVVITIDTNSIYDDPNSRATQLSAALDHIVSDSTVGAQIDSTRLGAIGWSMGGGGALQLATQRSDVRAIITQTPYHDKDYGIMDTPALFITCQNDRIASNKKYSSAFYNHAAGPKMKIEIKNGSHFCPSYRFNEILLSKPGIAWMHRYINGDTRFDKFLCNNENYGNSPRISAYHYKDCG</sequence>
<evidence type="ECO:0000259" key="3">
    <source>
        <dbReference type="Pfam" id="PF12740"/>
    </source>
</evidence>
<dbReference type="RefSeq" id="WP_191691615.1">
    <property type="nucleotide sequence ID" value="NZ_JACSQR010000017.1"/>
</dbReference>
<evidence type="ECO:0000313" key="5">
    <source>
        <dbReference type="Proteomes" id="UP000606724"/>
    </source>
</evidence>
<name>A0ABR8RJ86_9GAMM</name>
<dbReference type="InterPro" id="IPR041127">
    <property type="entry name" value="PET_hydrolase/cutinase-like"/>
</dbReference>
<keyword evidence="2" id="KW-0732">Signal</keyword>
<protein>
    <submittedName>
        <fullName evidence="4">Alpha/beta hydrolase</fullName>
    </submittedName>
</protein>
<dbReference type="Gene3D" id="3.40.50.1820">
    <property type="entry name" value="alpha/beta hydrolase"/>
    <property type="match status" value="1"/>
</dbReference>
<evidence type="ECO:0000256" key="1">
    <source>
        <dbReference type="ARBA" id="ARBA00022801"/>
    </source>
</evidence>
<feature type="signal peptide" evidence="2">
    <location>
        <begin position="1"/>
        <end position="27"/>
    </location>
</feature>
<feature type="domain" description="PET hydrolase/cutinase-like" evidence="3">
    <location>
        <begin position="95"/>
        <end position="341"/>
    </location>
</feature>
<feature type="chain" id="PRO_5047485086" evidence="2">
    <location>
        <begin position="28"/>
        <end position="347"/>
    </location>
</feature>
<evidence type="ECO:0000313" key="4">
    <source>
        <dbReference type="EMBL" id="MBD7947867.1"/>
    </source>
</evidence>
<dbReference type="InterPro" id="IPR050261">
    <property type="entry name" value="FrsA_esterase"/>
</dbReference>
<dbReference type="PANTHER" id="PTHR22946:SF9">
    <property type="entry name" value="POLYKETIDE TRANSFERASE AF380"/>
    <property type="match status" value="1"/>
</dbReference>
<accession>A0ABR8RJ86</accession>
<keyword evidence="1 4" id="KW-0378">Hydrolase</keyword>
<dbReference type="Proteomes" id="UP000606724">
    <property type="component" value="Unassembled WGS sequence"/>
</dbReference>
<dbReference type="InterPro" id="IPR029058">
    <property type="entry name" value="AB_hydrolase_fold"/>
</dbReference>
<comment type="caution">
    <text evidence="4">The sequence shown here is derived from an EMBL/GenBank/DDBJ whole genome shotgun (WGS) entry which is preliminary data.</text>
</comment>
<dbReference type="SUPFAM" id="SSF53474">
    <property type="entry name" value="alpha/beta-Hydrolases"/>
    <property type="match status" value="1"/>
</dbReference>
<evidence type="ECO:0000256" key="2">
    <source>
        <dbReference type="SAM" id="SignalP"/>
    </source>
</evidence>
<dbReference type="GO" id="GO:0016787">
    <property type="term" value="F:hydrolase activity"/>
    <property type="evidence" value="ECO:0007669"/>
    <property type="project" value="UniProtKB-KW"/>
</dbReference>
<dbReference type="EMBL" id="JACSQR010000017">
    <property type="protein sequence ID" value="MBD7947867.1"/>
    <property type="molecule type" value="Genomic_DNA"/>
</dbReference>
<proteinExistence type="predicted"/>
<keyword evidence="5" id="KW-1185">Reference proteome</keyword>
<dbReference type="Pfam" id="PF12740">
    <property type="entry name" value="PETase"/>
    <property type="match status" value="1"/>
</dbReference>
<reference evidence="4 5" key="1">
    <citation type="submission" date="2020-08" db="EMBL/GenBank/DDBJ databases">
        <title>A Genomic Blueprint of the Chicken Gut Microbiome.</title>
        <authorList>
            <person name="Gilroy R."/>
            <person name="Ravi A."/>
            <person name="Getino M."/>
            <person name="Pursley I."/>
            <person name="Horton D.L."/>
            <person name="Alikhan N.-F."/>
            <person name="Baker D."/>
            <person name="Gharbi K."/>
            <person name="Hall N."/>
            <person name="Watson M."/>
            <person name="Adriaenssens E.M."/>
            <person name="Foster-Nyarko E."/>
            <person name="Jarju S."/>
            <person name="Secka A."/>
            <person name="Antonio M."/>
            <person name="Oren A."/>
            <person name="Chaudhuri R."/>
            <person name="La Ragione R.M."/>
            <person name="Hildebrand F."/>
            <person name="Pallen M.J."/>
        </authorList>
    </citation>
    <scope>NUCLEOTIDE SEQUENCE [LARGE SCALE GENOMIC DNA]</scope>
    <source>
        <strain evidence="4 5">Sa4CVA2</strain>
    </source>
</reference>
<gene>
    <name evidence="4" type="ORF">H9653_07535</name>
</gene>
<dbReference type="PANTHER" id="PTHR22946">
    <property type="entry name" value="DIENELACTONE HYDROLASE DOMAIN-CONTAINING PROTEIN-RELATED"/>
    <property type="match status" value="1"/>
</dbReference>